<evidence type="ECO:0000256" key="1">
    <source>
        <dbReference type="ARBA" id="ARBA00022670"/>
    </source>
</evidence>
<dbReference type="Gene3D" id="2.40.10.10">
    <property type="entry name" value="Trypsin-like serine proteases"/>
    <property type="match status" value="1"/>
</dbReference>
<reference evidence="8" key="2">
    <citation type="submission" date="2025-09" db="UniProtKB">
        <authorList>
            <consortium name="Ensembl"/>
        </authorList>
    </citation>
    <scope>IDENTIFICATION</scope>
</reference>
<dbReference type="SUPFAM" id="SSF50494">
    <property type="entry name" value="Trypsin-like serine proteases"/>
    <property type="match status" value="1"/>
</dbReference>
<dbReference type="CDD" id="cd00190">
    <property type="entry name" value="Tryp_SPc"/>
    <property type="match status" value="1"/>
</dbReference>
<dbReference type="STRING" id="94237.ENSMMOP00000019071"/>
<dbReference type="AlphaFoldDB" id="A0A3Q3WMQ0"/>
<organism evidence="8 9">
    <name type="scientific">Mola mola</name>
    <name type="common">Ocean sunfish</name>
    <name type="synonym">Tetraodon mola</name>
    <dbReference type="NCBI Taxonomy" id="94237"/>
    <lineage>
        <taxon>Eukaryota</taxon>
        <taxon>Metazoa</taxon>
        <taxon>Chordata</taxon>
        <taxon>Craniata</taxon>
        <taxon>Vertebrata</taxon>
        <taxon>Euteleostomi</taxon>
        <taxon>Actinopterygii</taxon>
        <taxon>Neopterygii</taxon>
        <taxon>Teleostei</taxon>
        <taxon>Neoteleostei</taxon>
        <taxon>Acanthomorphata</taxon>
        <taxon>Eupercaria</taxon>
        <taxon>Tetraodontiformes</taxon>
        <taxon>Molidae</taxon>
        <taxon>Mola</taxon>
    </lineage>
</organism>
<dbReference type="PROSITE" id="PS50240">
    <property type="entry name" value="TRYPSIN_DOM"/>
    <property type="match status" value="1"/>
</dbReference>
<evidence type="ECO:0000256" key="5">
    <source>
        <dbReference type="ARBA" id="ARBA00023157"/>
    </source>
</evidence>
<dbReference type="PROSITE" id="PS00134">
    <property type="entry name" value="TRYPSIN_HIS"/>
    <property type="match status" value="1"/>
</dbReference>
<evidence type="ECO:0000259" key="7">
    <source>
        <dbReference type="PROSITE" id="PS50240"/>
    </source>
</evidence>
<dbReference type="InterPro" id="IPR001314">
    <property type="entry name" value="Peptidase_S1A"/>
</dbReference>
<dbReference type="Proteomes" id="UP000261620">
    <property type="component" value="Unplaced"/>
</dbReference>
<keyword evidence="3 6" id="KW-0378">Hydrolase</keyword>
<keyword evidence="2" id="KW-0732">Signal</keyword>
<proteinExistence type="predicted"/>
<evidence type="ECO:0000256" key="2">
    <source>
        <dbReference type="ARBA" id="ARBA00022729"/>
    </source>
</evidence>
<protein>
    <recommendedName>
        <fullName evidence="7">Peptidase S1 domain-containing protein</fullName>
    </recommendedName>
</protein>
<reference evidence="8" key="1">
    <citation type="submission" date="2025-08" db="UniProtKB">
        <authorList>
            <consortium name="Ensembl"/>
        </authorList>
    </citation>
    <scope>IDENTIFICATION</scope>
</reference>
<evidence type="ECO:0000313" key="8">
    <source>
        <dbReference type="Ensembl" id="ENSMMOP00000019071.1"/>
    </source>
</evidence>
<dbReference type="InterPro" id="IPR033116">
    <property type="entry name" value="TRYPSIN_SER"/>
</dbReference>
<dbReference type="SMART" id="SM00020">
    <property type="entry name" value="Tryp_SPc"/>
    <property type="match status" value="1"/>
</dbReference>
<evidence type="ECO:0000313" key="9">
    <source>
        <dbReference type="Proteomes" id="UP000261620"/>
    </source>
</evidence>
<evidence type="ECO:0000256" key="4">
    <source>
        <dbReference type="ARBA" id="ARBA00022825"/>
    </source>
</evidence>
<dbReference type="GO" id="GO:0006508">
    <property type="term" value="P:proteolysis"/>
    <property type="evidence" value="ECO:0007669"/>
    <property type="project" value="UniProtKB-KW"/>
</dbReference>
<dbReference type="Pfam" id="PF00089">
    <property type="entry name" value="Trypsin"/>
    <property type="match status" value="1"/>
</dbReference>
<sequence length="357" mass="38585">METGVTGALVLLRSTTSSLVFATFSCRWFCSQHVTKLFTAALYSSSSPLLIHPTTAEIIGGDDASPGEWPWQVTLQLDSNHFCGGSLISDQWVLTAAHCIDADTNNTTVFLGRHNVSGPNPNDVSRKVEDAVCHPDYDVFTFDNDICLLKLSAPVNFTDYIYPVCLAAANSTFHSGTSSWVTGWGVTENVYNPDILQEVEVPVVGNNECECAYPSGITDNMICAGLRQGGKDSCQGDSGGPMVTEDMNSSVWLLIGVVSFGEGCALPMFPGVYTRVTRYQEWITNVTGTSQPGFVRFNSPGVDSDEGYVCPTTHLPTTTTDFSIFGSSESVFHFSHFTHFTPLCVLVLSLYVLAGNA</sequence>
<dbReference type="PROSITE" id="PS00135">
    <property type="entry name" value="TRYPSIN_SER"/>
    <property type="match status" value="1"/>
</dbReference>
<keyword evidence="4 6" id="KW-0720">Serine protease</keyword>
<keyword evidence="1 6" id="KW-0645">Protease</keyword>
<evidence type="ECO:0000256" key="3">
    <source>
        <dbReference type="ARBA" id="ARBA00022801"/>
    </source>
</evidence>
<evidence type="ECO:0000256" key="6">
    <source>
        <dbReference type="RuleBase" id="RU363034"/>
    </source>
</evidence>
<dbReference type="Ensembl" id="ENSMMOT00000019386.1">
    <property type="protein sequence ID" value="ENSMMOP00000019071.1"/>
    <property type="gene ID" value="ENSMMOG00000014439.1"/>
</dbReference>
<keyword evidence="5" id="KW-1015">Disulfide bond</keyword>
<dbReference type="PRINTS" id="PR00722">
    <property type="entry name" value="CHYMOTRYPSIN"/>
</dbReference>
<dbReference type="InterPro" id="IPR043504">
    <property type="entry name" value="Peptidase_S1_PA_chymotrypsin"/>
</dbReference>
<dbReference type="PANTHER" id="PTHR24252:SF7">
    <property type="entry name" value="HYALIN"/>
    <property type="match status" value="1"/>
</dbReference>
<dbReference type="InterPro" id="IPR009003">
    <property type="entry name" value="Peptidase_S1_PA"/>
</dbReference>
<keyword evidence="9" id="KW-1185">Reference proteome</keyword>
<feature type="domain" description="Peptidase S1" evidence="7">
    <location>
        <begin position="58"/>
        <end position="288"/>
    </location>
</feature>
<dbReference type="FunFam" id="2.40.10.10:FF:000024">
    <property type="entry name" value="Serine protease 53"/>
    <property type="match status" value="1"/>
</dbReference>
<accession>A0A3Q3WMQ0</accession>
<dbReference type="PANTHER" id="PTHR24252">
    <property type="entry name" value="ACROSIN-RELATED"/>
    <property type="match status" value="1"/>
</dbReference>
<dbReference type="GO" id="GO:0004252">
    <property type="term" value="F:serine-type endopeptidase activity"/>
    <property type="evidence" value="ECO:0007669"/>
    <property type="project" value="InterPro"/>
</dbReference>
<dbReference type="InterPro" id="IPR001254">
    <property type="entry name" value="Trypsin_dom"/>
</dbReference>
<dbReference type="InterPro" id="IPR018114">
    <property type="entry name" value="TRYPSIN_HIS"/>
</dbReference>
<name>A0A3Q3WMQ0_MOLML</name>